<keyword evidence="2" id="KW-1185">Reference proteome</keyword>
<dbReference type="Proteomes" id="UP000437736">
    <property type="component" value="Unassembled WGS sequence"/>
</dbReference>
<organism evidence="1 2">
    <name type="scientific">Acidiferrimicrobium australe</name>
    <dbReference type="NCBI Taxonomy" id="2664430"/>
    <lineage>
        <taxon>Bacteria</taxon>
        <taxon>Bacillati</taxon>
        <taxon>Actinomycetota</taxon>
        <taxon>Acidimicrobiia</taxon>
        <taxon>Acidimicrobiales</taxon>
        <taxon>Acidimicrobiaceae</taxon>
        <taxon>Acidiferrimicrobium</taxon>
    </lineage>
</organism>
<reference evidence="1 2" key="1">
    <citation type="submission" date="2019-11" db="EMBL/GenBank/DDBJ databases">
        <title>Acidiferrimicrobium australis gen. nov., sp. nov., an acidophilic and obligately heterotrophic, member of the Actinobacteria that catalyses dissimilatory oxido- reduction of iron isolated from metal-rich acidic water in Chile.</title>
        <authorList>
            <person name="Gonzalez D."/>
            <person name="Huber K."/>
            <person name="Hedrich S."/>
            <person name="Rojas-Villalobos C."/>
            <person name="Quatrini R."/>
            <person name="Dinamarca M.A."/>
            <person name="Schwarz A."/>
            <person name="Canales C."/>
            <person name="Nancucheo I."/>
        </authorList>
    </citation>
    <scope>NUCLEOTIDE SEQUENCE [LARGE SCALE GENOMIC DNA]</scope>
    <source>
        <strain evidence="1 2">USS-CCA1</strain>
    </source>
</reference>
<proteinExistence type="predicted"/>
<evidence type="ECO:0000313" key="1">
    <source>
        <dbReference type="EMBL" id="MST31708.1"/>
    </source>
</evidence>
<evidence type="ECO:0000313" key="2">
    <source>
        <dbReference type="Proteomes" id="UP000437736"/>
    </source>
</evidence>
<dbReference type="EMBL" id="WJHE01000121">
    <property type="protein sequence ID" value="MST31708.1"/>
    <property type="molecule type" value="Genomic_DNA"/>
</dbReference>
<gene>
    <name evidence="1" type="ORF">GHK86_03060</name>
</gene>
<sequence length="54" mass="5949">MATANCTADVHAHQLATGRSYCASCGLPLDNSPAAVQRRRRIASAFTEDHRRRH</sequence>
<protein>
    <submittedName>
        <fullName evidence="1">Uncharacterized protein</fullName>
    </submittedName>
</protein>
<name>A0ABW9QQE0_9ACTN</name>
<comment type="caution">
    <text evidence="1">The sequence shown here is derived from an EMBL/GenBank/DDBJ whole genome shotgun (WGS) entry which is preliminary data.</text>
</comment>
<accession>A0ABW9QQE0</accession>